<proteinExistence type="predicted"/>
<dbReference type="GO" id="GO:0043041">
    <property type="term" value="P:amino acid activation for nonribosomal peptide biosynthetic process"/>
    <property type="evidence" value="ECO:0007669"/>
    <property type="project" value="TreeGrafter"/>
</dbReference>
<dbReference type="PANTHER" id="PTHR45527:SF1">
    <property type="entry name" value="FATTY ACID SYNTHASE"/>
    <property type="match status" value="1"/>
</dbReference>
<evidence type="ECO:0000256" key="3">
    <source>
        <dbReference type="ARBA" id="ARBA00022598"/>
    </source>
</evidence>
<feature type="region of interest" description="Disordered" evidence="4">
    <location>
        <begin position="675"/>
        <end position="696"/>
    </location>
</feature>
<sequence>MLSLFRTTLEHGLKEPNKEIGLLLLITQDAYATLQDTGLIQPHHQPIHAPESSVVSIFREQVTAYPNRIAVKDNRVELTYSQLDVKSDGLAQWLIKQSFAKEKLIGVYSERSCQTIVAYLGILKANLAYVPLDVKSPASRVESILSSVEGRVLVLLGRDAQPPNLDLEHLDFVKIDDILGHAQNGTNGHDALASTLPSGASLAYVMYTSGSTGKPKGVLIKHRGILRLARENDIVKTLSAGCTMVHMGNIAFDITTWEIYPTILNGGTLICVDSTAVLDNDALTQIFKSEKVQTAILTPAFFKQFLVQAPSVFSQLELLLVGGDKVDGQDLAAAGGIMKGRIINAYGPTENTVISTFYDIPTGEKFANGVPIGRAIGNSGAYVVDTELRLVPIGVIGELVVTGDGLARGYMNPEQNANRFVILNIGEQHLRAYRTGDYVRYRPLDGQMEFFGRIDLQVKVRGHRIELGEIESALKRHASVRDAVAVAVTEKRNDQATQLAGFVTITEEDENEGGNADADDNDEAEQHVKLWETLFDSDKYTTVEDVSPNSIGRDFTAWTSMYSGELITKDEMNEWLDDTICSIRNGGKTGNVLEVGTGTGMILFNIVDGLQSYVGLEPTSTAIEFVAKTARSISGLQDKIYMQKGTGSDIRLLRKDNSPNLAVINSVAQLLPHAKLPSQGGRGSYSNQEHEEGLFR</sequence>
<dbReference type="PROSITE" id="PS00455">
    <property type="entry name" value="AMP_BINDING"/>
    <property type="match status" value="1"/>
</dbReference>
<dbReference type="Gene3D" id="3.40.50.980">
    <property type="match status" value="2"/>
</dbReference>
<keyword evidence="7" id="KW-1185">Reference proteome</keyword>
<dbReference type="GO" id="GO:0005737">
    <property type="term" value="C:cytoplasm"/>
    <property type="evidence" value="ECO:0007669"/>
    <property type="project" value="TreeGrafter"/>
</dbReference>
<dbReference type="SUPFAM" id="SSF53335">
    <property type="entry name" value="S-adenosyl-L-methionine-dependent methyltransferases"/>
    <property type="match status" value="1"/>
</dbReference>
<dbReference type="Gene3D" id="2.30.38.10">
    <property type="entry name" value="Luciferase, Domain 3"/>
    <property type="match status" value="1"/>
</dbReference>
<evidence type="ECO:0000256" key="2">
    <source>
        <dbReference type="ARBA" id="ARBA00022553"/>
    </source>
</evidence>
<dbReference type="InterPro" id="IPR045851">
    <property type="entry name" value="AMP-bd_C_sf"/>
</dbReference>
<accession>A0AAN7Z517</accession>
<dbReference type="PANTHER" id="PTHR45527">
    <property type="entry name" value="NONRIBOSOMAL PEPTIDE SYNTHETASE"/>
    <property type="match status" value="1"/>
</dbReference>
<protein>
    <recommendedName>
        <fullName evidence="5">AMP-dependent synthetase/ligase domain-containing protein</fullName>
    </recommendedName>
</protein>
<evidence type="ECO:0000313" key="7">
    <source>
        <dbReference type="Proteomes" id="UP001305414"/>
    </source>
</evidence>
<reference evidence="6 7" key="1">
    <citation type="submission" date="2023-10" db="EMBL/GenBank/DDBJ databases">
        <title>Draft genome sequence of Xylaria bambusicola isolate GMP-LS, the root and basal stem rot pathogen of sugarcane in Indonesia.</title>
        <authorList>
            <person name="Selvaraj P."/>
            <person name="Muralishankar V."/>
            <person name="Muruganantham S."/>
            <person name="Sp S."/>
            <person name="Haryani S."/>
            <person name="Lau K.J.X."/>
            <person name="Naqvi N.I."/>
        </authorList>
    </citation>
    <scope>NUCLEOTIDE SEQUENCE [LARGE SCALE GENOMIC DNA]</scope>
    <source>
        <strain evidence="6">GMP-LS</strain>
    </source>
</reference>
<evidence type="ECO:0000256" key="1">
    <source>
        <dbReference type="ARBA" id="ARBA00022450"/>
    </source>
</evidence>
<evidence type="ECO:0000256" key="4">
    <source>
        <dbReference type="SAM" id="MobiDB-lite"/>
    </source>
</evidence>
<dbReference type="SUPFAM" id="SSF56801">
    <property type="entry name" value="Acetyl-CoA synthetase-like"/>
    <property type="match status" value="1"/>
</dbReference>
<dbReference type="GO" id="GO:0016874">
    <property type="term" value="F:ligase activity"/>
    <property type="evidence" value="ECO:0007669"/>
    <property type="project" value="UniProtKB-KW"/>
</dbReference>
<comment type="caution">
    <text evidence="6">The sequence shown here is derived from an EMBL/GenBank/DDBJ whole genome shotgun (WGS) entry which is preliminary data.</text>
</comment>
<dbReference type="Proteomes" id="UP001305414">
    <property type="component" value="Unassembled WGS sequence"/>
</dbReference>
<keyword evidence="2" id="KW-0597">Phosphoprotein</keyword>
<dbReference type="FunFam" id="3.40.50.980:FF:000001">
    <property type="entry name" value="Non-ribosomal peptide synthetase"/>
    <property type="match status" value="1"/>
</dbReference>
<dbReference type="InterPro" id="IPR029063">
    <property type="entry name" value="SAM-dependent_MTases_sf"/>
</dbReference>
<organism evidence="6 7">
    <name type="scientific">Xylaria bambusicola</name>
    <dbReference type="NCBI Taxonomy" id="326684"/>
    <lineage>
        <taxon>Eukaryota</taxon>
        <taxon>Fungi</taxon>
        <taxon>Dikarya</taxon>
        <taxon>Ascomycota</taxon>
        <taxon>Pezizomycotina</taxon>
        <taxon>Sordariomycetes</taxon>
        <taxon>Xylariomycetidae</taxon>
        <taxon>Xylariales</taxon>
        <taxon>Xylariaceae</taxon>
        <taxon>Xylaria</taxon>
    </lineage>
</organism>
<dbReference type="GO" id="GO:0044550">
    <property type="term" value="P:secondary metabolite biosynthetic process"/>
    <property type="evidence" value="ECO:0007669"/>
    <property type="project" value="TreeGrafter"/>
</dbReference>
<dbReference type="InterPro" id="IPR020845">
    <property type="entry name" value="AMP-binding_CS"/>
</dbReference>
<dbReference type="InterPro" id="IPR000873">
    <property type="entry name" value="AMP-dep_synth/lig_dom"/>
</dbReference>
<dbReference type="Gene3D" id="3.40.50.150">
    <property type="entry name" value="Vaccinia Virus protein VP39"/>
    <property type="match status" value="1"/>
</dbReference>
<evidence type="ECO:0000259" key="5">
    <source>
        <dbReference type="Pfam" id="PF00501"/>
    </source>
</evidence>
<dbReference type="GO" id="GO:0031177">
    <property type="term" value="F:phosphopantetheine binding"/>
    <property type="evidence" value="ECO:0007669"/>
    <property type="project" value="TreeGrafter"/>
</dbReference>
<evidence type="ECO:0000313" key="6">
    <source>
        <dbReference type="EMBL" id="KAK5637355.1"/>
    </source>
</evidence>
<dbReference type="Gene3D" id="3.30.300.30">
    <property type="match status" value="1"/>
</dbReference>
<dbReference type="Pfam" id="PF00501">
    <property type="entry name" value="AMP-binding"/>
    <property type="match status" value="1"/>
</dbReference>
<dbReference type="CDD" id="cd05930">
    <property type="entry name" value="A_NRPS"/>
    <property type="match status" value="1"/>
</dbReference>
<name>A0AAN7Z517_9PEZI</name>
<gene>
    <name evidence="6" type="ORF">RRF57_013067</name>
</gene>
<dbReference type="AlphaFoldDB" id="A0AAN7Z517"/>
<keyword evidence="1" id="KW-0596">Phosphopantetheine</keyword>
<dbReference type="InterPro" id="IPR010071">
    <property type="entry name" value="AA_adenyl_dom"/>
</dbReference>
<dbReference type="EMBL" id="JAWHQM010000111">
    <property type="protein sequence ID" value="KAK5637355.1"/>
    <property type="molecule type" value="Genomic_DNA"/>
</dbReference>
<keyword evidence="3" id="KW-0436">Ligase</keyword>
<feature type="domain" description="AMP-dependent synthetase/ligase" evidence="5">
    <location>
        <begin position="58"/>
        <end position="410"/>
    </location>
</feature>
<dbReference type="NCBIfam" id="TIGR01733">
    <property type="entry name" value="AA-adenyl-dom"/>
    <property type="match status" value="1"/>
</dbReference>